<evidence type="ECO:0000256" key="3">
    <source>
        <dbReference type="ARBA" id="ARBA00022692"/>
    </source>
</evidence>
<dbReference type="InterPro" id="IPR004345">
    <property type="entry name" value="TB2_DP1_HVA22"/>
</dbReference>
<dbReference type="AlphaFoldDB" id="A0A6G5A8G8"/>
<evidence type="ECO:0000256" key="2">
    <source>
        <dbReference type="ARBA" id="ARBA00008573"/>
    </source>
</evidence>
<keyword evidence="5 6" id="KW-0472">Membrane</keyword>
<sequence length="247" mass="26965">MQHGGGLQNFMSSLGAGPAPGYPAAAAYEPVRPVPVRSGMQQSWASQYGVPTGGMGGYGHSIPVPQHGVEGIVAAIVLRQIDESPPQVRLVFALLEQYTGVNRAYLGMGTAGLFALYMIFGYFAQLLCNIVGFVIPAYASMRAIESTTKDDDTKWLTYWVVFACFSVVDFFADNILRFFPFYWLAKIIFLVYCFAPTNPNGSVHIYNKIIRPVFLRHETSVNKMASEAGAGIRTVLQKAASSATKNE</sequence>
<dbReference type="VEuPathDB" id="VectorBase:LOC119185448"/>
<dbReference type="EMBL" id="GIKN01005022">
    <property type="protein sequence ID" value="NIE47295.1"/>
    <property type="molecule type" value="Transcribed_RNA"/>
</dbReference>
<organism evidence="7">
    <name type="scientific">Rhipicephalus microplus</name>
    <name type="common">Cattle tick</name>
    <name type="synonym">Boophilus microplus</name>
    <dbReference type="NCBI Taxonomy" id="6941"/>
    <lineage>
        <taxon>Eukaryota</taxon>
        <taxon>Metazoa</taxon>
        <taxon>Ecdysozoa</taxon>
        <taxon>Arthropoda</taxon>
        <taxon>Chelicerata</taxon>
        <taxon>Arachnida</taxon>
        <taxon>Acari</taxon>
        <taxon>Parasitiformes</taxon>
        <taxon>Ixodida</taxon>
        <taxon>Ixodoidea</taxon>
        <taxon>Ixodidae</taxon>
        <taxon>Rhipicephalinae</taxon>
        <taxon>Rhipicephalus</taxon>
        <taxon>Boophilus</taxon>
    </lineage>
</organism>
<reference evidence="7" key="1">
    <citation type="submission" date="2020-03" db="EMBL/GenBank/DDBJ databases">
        <title>A transcriptome and proteome of the tick Rhipicephalus microplus shaped by the genetic composition of its hosts and developmental stage.</title>
        <authorList>
            <person name="Garcia G.R."/>
            <person name="Ribeiro J.M.C."/>
            <person name="Maruyama S.R."/>
            <person name="Gardinasse L.G."/>
            <person name="Nelson K."/>
            <person name="Ferreira B.R."/>
            <person name="Andrade T.G."/>
            <person name="Santos I.K.F.M."/>
        </authorList>
    </citation>
    <scope>NUCLEOTIDE SEQUENCE</scope>
    <source>
        <strain evidence="7">NSGR</strain>
        <tissue evidence="7">Salivary glands</tissue>
    </source>
</reference>
<evidence type="ECO:0000313" key="7">
    <source>
        <dbReference type="EMBL" id="NIE47295.1"/>
    </source>
</evidence>
<evidence type="ECO:0000256" key="1">
    <source>
        <dbReference type="ARBA" id="ARBA00004141"/>
    </source>
</evidence>
<feature type="transmembrane region" description="Helical" evidence="6">
    <location>
        <begin position="113"/>
        <end position="135"/>
    </location>
</feature>
<feature type="transmembrane region" description="Helical" evidence="6">
    <location>
        <begin position="155"/>
        <end position="172"/>
    </location>
</feature>
<dbReference type="PANTHER" id="PTHR12300">
    <property type="entry name" value="HVA22-LIKE PROTEINS"/>
    <property type="match status" value="1"/>
</dbReference>
<comment type="subcellular location">
    <subcellularLocation>
        <location evidence="1 6">Membrane</location>
        <topology evidence="1 6">Multi-pass membrane protein</topology>
    </subcellularLocation>
</comment>
<keyword evidence="4 6" id="KW-1133">Transmembrane helix</keyword>
<proteinExistence type="inferred from homology"/>
<comment type="similarity">
    <text evidence="2 6">Belongs to the DP1 family.</text>
</comment>
<accession>A0A6G5A8G8</accession>
<evidence type="ECO:0000256" key="5">
    <source>
        <dbReference type="ARBA" id="ARBA00023136"/>
    </source>
</evidence>
<dbReference type="GO" id="GO:0016020">
    <property type="term" value="C:membrane"/>
    <property type="evidence" value="ECO:0007669"/>
    <property type="project" value="UniProtKB-SubCell"/>
</dbReference>
<dbReference type="PANTHER" id="PTHR12300:SF161">
    <property type="entry name" value="RECEPTOR EXPRESSION-ENHANCING PROTEIN"/>
    <property type="match status" value="1"/>
</dbReference>
<name>A0A6G5A8G8_RHIMP</name>
<dbReference type="Pfam" id="PF03134">
    <property type="entry name" value="TB2_DP1_HVA22"/>
    <property type="match status" value="1"/>
</dbReference>
<evidence type="ECO:0000256" key="6">
    <source>
        <dbReference type="RuleBase" id="RU362006"/>
    </source>
</evidence>
<protein>
    <recommendedName>
        <fullName evidence="6">Receptor expression-enhancing protein</fullName>
    </recommendedName>
</protein>
<evidence type="ECO:0000256" key="4">
    <source>
        <dbReference type="ARBA" id="ARBA00022989"/>
    </source>
</evidence>
<keyword evidence="3 6" id="KW-0812">Transmembrane</keyword>
<dbReference type="OrthoDB" id="10009287at2759"/>